<dbReference type="SMART" id="SM00450">
    <property type="entry name" value="RHOD"/>
    <property type="match status" value="1"/>
</dbReference>
<dbReference type="InterPro" id="IPR036873">
    <property type="entry name" value="Rhodanese-like_dom_sf"/>
</dbReference>
<protein>
    <submittedName>
        <fullName evidence="8">Cytochrome c oxidase cbb3-type subunit 3</fullName>
    </submittedName>
</protein>
<evidence type="ECO:0000256" key="4">
    <source>
        <dbReference type="PROSITE-ProRule" id="PRU00433"/>
    </source>
</evidence>
<dbReference type="Gene3D" id="1.10.760.10">
    <property type="entry name" value="Cytochrome c-like domain"/>
    <property type="match status" value="2"/>
</dbReference>
<organism evidence="8 9">
    <name type="scientific">Chromatocurvus halotolerans</name>
    <dbReference type="NCBI Taxonomy" id="1132028"/>
    <lineage>
        <taxon>Bacteria</taxon>
        <taxon>Pseudomonadati</taxon>
        <taxon>Pseudomonadota</taxon>
        <taxon>Gammaproteobacteria</taxon>
        <taxon>Cellvibrionales</taxon>
        <taxon>Halieaceae</taxon>
        <taxon>Chromatocurvus</taxon>
    </lineage>
</organism>
<dbReference type="PROSITE" id="PS51007">
    <property type="entry name" value="CYTC"/>
    <property type="match status" value="2"/>
</dbReference>
<dbReference type="Pfam" id="PF00581">
    <property type="entry name" value="Rhodanese"/>
    <property type="match status" value="1"/>
</dbReference>
<dbReference type="InterPro" id="IPR001763">
    <property type="entry name" value="Rhodanese-like_dom"/>
</dbReference>
<evidence type="ECO:0000259" key="7">
    <source>
        <dbReference type="PROSITE" id="PS51007"/>
    </source>
</evidence>
<evidence type="ECO:0000313" key="8">
    <source>
        <dbReference type="EMBL" id="TCO74457.1"/>
    </source>
</evidence>
<dbReference type="GO" id="GO:0046872">
    <property type="term" value="F:metal ion binding"/>
    <property type="evidence" value="ECO:0007669"/>
    <property type="project" value="UniProtKB-KW"/>
</dbReference>
<feature type="signal peptide" evidence="5">
    <location>
        <begin position="1"/>
        <end position="24"/>
    </location>
</feature>
<dbReference type="PANTHER" id="PTHR33751:SF1">
    <property type="entry name" value="CBB3-TYPE CYTOCHROME C OXIDASE SUBUNIT FIXP"/>
    <property type="match status" value="1"/>
</dbReference>
<dbReference type="InterPro" id="IPR009056">
    <property type="entry name" value="Cyt_c-like_dom"/>
</dbReference>
<dbReference type="EMBL" id="SLWX01000013">
    <property type="protein sequence ID" value="TCO74457.1"/>
    <property type="molecule type" value="Genomic_DNA"/>
</dbReference>
<dbReference type="InterPro" id="IPR036909">
    <property type="entry name" value="Cyt_c-like_dom_sf"/>
</dbReference>
<dbReference type="AlphaFoldDB" id="A0A4R2KPB3"/>
<feature type="domain" description="Cytochrome c" evidence="7">
    <location>
        <begin position="133"/>
        <end position="212"/>
    </location>
</feature>
<evidence type="ECO:0000256" key="2">
    <source>
        <dbReference type="ARBA" id="ARBA00022723"/>
    </source>
</evidence>
<dbReference type="PROSITE" id="PS50206">
    <property type="entry name" value="RHODANESE_3"/>
    <property type="match status" value="1"/>
</dbReference>
<reference evidence="8 9" key="1">
    <citation type="submission" date="2019-03" db="EMBL/GenBank/DDBJ databases">
        <title>Genomic Encyclopedia of Type Strains, Phase IV (KMG-IV): sequencing the most valuable type-strain genomes for metagenomic binning, comparative biology and taxonomic classification.</title>
        <authorList>
            <person name="Goeker M."/>
        </authorList>
    </citation>
    <scope>NUCLEOTIDE SEQUENCE [LARGE SCALE GENOMIC DNA]</scope>
    <source>
        <strain evidence="8 9">DSM 23344</strain>
    </source>
</reference>
<proteinExistence type="predicted"/>
<dbReference type="InterPro" id="IPR050597">
    <property type="entry name" value="Cytochrome_c_Oxidase_Subunit"/>
</dbReference>
<keyword evidence="9" id="KW-1185">Reference proteome</keyword>
<dbReference type="OrthoDB" id="9773456at2"/>
<dbReference type="Pfam" id="PF13442">
    <property type="entry name" value="Cytochrome_CBB3"/>
    <property type="match status" value="2"/>
</dbReference>
<dbReference type="CDD" id="cd00158">
    <property type="entry name" value="RHOD"/>
    <property type="match status" value="1"/>
</dbReference>
<sequence length="356" mass="38641">MRLTAYLRAGLLVAATGVLSAVQAAEDRLDATQIAEAEVLYQQYCALCHGDDRAGYQADHAPSLKSQSLLSTGYPRFMYTTVAYGRANTAMEGYSTEMGGPLDRAQIRLLLRWLVETEEVERVALDHDAVIAGDAQQGKMLYAQHCASCHGADGQGITAPSLGDPALLANAPDAFLKYAIVNGRDGTPMASFSDQLKDGEINSVVAFLRSQAAGWKPEPPTLVEPPAPEDYVLNPEGETPRFTLRDGRYVPAAEVVRALEEKRRFILLDTRPASAWQRSHIPGAVPMPYYREGDRAGENLPNDGTWIVAYCACPHAASDFVINNLQKLGYRNTAVIDEGILVWTAMGLPVTAGAMR</sequence>
<dbReference type="GO" id="GO:0009055">
    <property type="term" value="F:electron transfer activity"/>
    <property type="evidence" value="ECO:0007669"/>
    <property type="project" value="InterPro"/>
</dbReference>
<feature type="chain" id="PRO_5020379588" evidence="5">
    <location>
        <begin position="25"/>
        <end position="356"/>
    </location>
</feature>
<dbReference type="GO" id="GO:0020037">
    <property type="term" value="F:heme binding"/>
    <property type="evidence" value="ECO:0007669"/>
    <property type="project" value="InterPro"/>
</dbReference>
<name>A0A4R2KPB3_9GAMM</name>
<dbReference type="Proteomes" id="UP000294980">
    <property type="component" value="Unassembled WGS sequence"/>
</dbReference>
<keyword evidence="1 4" id="KW-0349">Heme</keyword>
<keyword evidence="5" id="KW-0732">Signal</keyword>
<accession>A0A4R2KPB3</accession>
<comment type="caution">
    <text evidence="8">The sequence shown here is derived from an EMBL/GenBank/DDBJ whole genome shotgun (WGS) entry which is preliminary data.</text>
</comment>
<dbReference type="Gene3D" id="3.40.250.10">
    <property type="entry name" value="Rhodanese-like domain"/>
    <property type="match status" value="1"/>
</dbReference>
<dbReference type="SUPFAM" id="SSF46626">
    <property type="entry name" value="Cytochrome c"/>
    <property type="match status" value="2"/>
</dbReference>
<gene>
    <name evidence="8" type="ORF">EV688_11311</name>
</gene>
<feature type="domain" description="Rhodanese" evidence="6">
    <location>
        <begin position="261"/>
        <end position="352"/>
    </location>
</feature>
<evidence type="ECO:0000256" key="3">
    <source>
        <dbReference type="ARBA" id="ARBA00023004"/>
    </source>
</evidence>
<evidence type="ECO:0000259" key="6">
    <source>
        <dbReference type="PROSITE" id="PS50206"/>
    </source>
</evidence>
<keyword evidence="3 4" id="KW-0408">Iron</keyword>
<keyword evidence="2 4" id="KW-0479">Metal-binding</keyword>
<evidence type="ECO:0000256" key="5">
    <source>
        <dbReference type="SAM" id="SignalP"/>
    </source>
</evidence>
<evidence type="ECO:0000313" key="9">
    <source>
        <dbReference type="Proteomes" id="UP000294980"/>
    </source>
</evidence>
<dbReference type="SUPFAM" id="SSF52821">
    <property type="entry name" value="Rhodanese/Cell cycle control phosphatase"/>
    <property type="match status" value="1"/>
</dbReference>
<feature type="domain" description="Cytochrome c" evidence="7">
    <location>
        <begin position="32"/>
        <end position="118"/>
    </location>
</feature>
<evidence type="ECO:0000256" key="1">
    <source>
        <dbReference type="ARBA" id="ARBA00022617"/>
    </source>
</evidence>
<dbReference type="PANTHER" id="PTHR33751">
    <property type="entry name" value="CBB3-TYPE CYTOCHROME C OXIDASE SUBUNIT FIXP"/>
    <property type="match status" value="1"/>
</dbReference>